<dbReference type="KEGG" id="cam:101489929"/>
<dbReference type="InterPro" id="IPR026015">
    <property type="entry name" value="ATP_synth_OSCP/delta_N_sf"/>
</dbReference>
<dbReference type="OrthoDB" id="1262810at2759"/>
<dbReference type="GO" id="GO:0016020">
    <property type="term" value="C:membrane"/>
    <property type="evidence" value="ECO:0007669"/>
    <property type="project" value="UniProtKB-SubCell"/>
</dbReference>
<keyword evidence="7" id="KW-0472">Membrane</keyword>
<comment type="subunit">
    <text evidence="3">F-type ATPases have 2 components, CF(1) - the catalytic core - and CF(0) - the membrane proton channel. CF(1) has five subunits: alpha(3), beta(3), gamma(1), delta(1), epsilon(1). CF(0) has three main subunits: a, b and c.</text>
</comment>
<comment type="similarity">
    <text evidence="2">Belongs to the ATPase delta chain family.</text>
</comment>
<dbReference type="InterPro" id="IPR000711">
    <property type="entry name" value="ATPase_OSCP/dsu"/>
</dbReference>
<evidence type="ECO:0000256" key="2">
    <source>
        <dbReference type="ARBA" id="ARBA00007046"/>
    </source>
</evidence>
<dbReference type="Pfam" id="PF00213">
    <property type="entry name" value="OSCP"/>
    <property type="match status" value="1"/>
</dbReference>
<keyword evidence="5" id="KW-0375">Hydrogen ion transport</keyword>
<evidence type="ECO:0000256" key="9">
    <source>
        <dbReference type="SAM" id="MobiDB-lite"/>
    </source>
</evidence>
<evidence type="ECO:0000256" key="4">
    <source>
        <dbReference type="ARBA" id="ARBA00022448"/>
    </source>
</evidence>
<dbReference type="AlphaFoldDB" id="A0A1S2XW51"/>
<evidence type="ECO:0000256" key="7">
    <source>
        <dbReference type="ARBA" id="ARBA00023136"/>
    </source>
</evidence>
<sequence>MDTFSSSVSTLKISSLPPPPTTTNREFHHFTRTRTPHPPQPKKSHFSSTSIPNLASSKTKTFSHNNPSPSPSLPFSNSLNTPPFKLKPSSSPPIFHHKAATGYAAAIIDIAQNTNSLHSVQMDVQKLLKFLQKLKFQSDSGLIADPSTVEKLKGQAVKKVVEQGKFQRHVVALVKMLMKKNKLGIVEEVLEEFERIYDELCGTQVVLVSSEREIEEHELFGIAKSVWKISGDVRVRVRNLVKQNSFPSFVL</sequence>
<gene>
    <name evidence="11" type="primary">LOC101489929</name>
</gene>
<protein>
    <submittedName>
        <fullName evidence="11">Uncharacterized protein LOC101489929</fullName>
    </submittedName>
</protein>
<evidence type="ECO:0000256" key="5">
    <source>
        <dbReference type="ARBA" id="ARBA00022781"/>
    </source>
</evidence>
<reference evidence="11" key="2">
    <citation type="submission" date="2025-08" db="UniProtKB">
        <authorList>
            <consortium name="RefSeq"/>
        </authorList>
    </citation>
    <scope>IDENTIFICATION</scope>
    <source>
        <tissue evidence="11">Etiolated seedlings</tissue>
    </source>
</reference>
<evidence type="ECO:0000256" key="8">
    <source>
        <dbReference type="ARBA" id="ARBA00023310"/>
    </source>
</evidence>
<feature type="compositionally biased region" description="Polar residues" evidence="9">
    <location>
        <begin position="46"/>
        <end position="60"/>
    </location>
</feature>
<dbReference type="RefSeq" id="XP_004494843.1">
    <property type="nucleotide sequence ID" value="XM_004494786.3"/>
</dbReference>
<proteinExistence type="inferred from homology"/>
<keyword evidence="8" id="KW-0066">ATP synthesis</keyword>
<dbReference type="eggNOG" id="KOG1662">
    <property type="taxonomic scope" value="Eukaryota"/>
</dbReference>
<name>A0A1S2XW51_CICAR</name>
<evidence type="ECO:0000256" key="1">
    <source>
        <dbReference type="ARBA" id="ARBA00004370"/>
    </source>
</evidence>
<keyword evidence="6" id="KW-0406">Ion transport</keyword>
<feature type="compositionally biased region" description="Basic residues" evidence="9">
    <location>
        <begin position="30"/>
        <end position="45"/>
    </location>
</feature>
<accession>A0A1S2XW51</accession>
<evidence type="ECO:0000256" key="6">
    <source>
        <dbReference type="ARBA" id="ARBA00023065"/>
    </source>
</evidence>
<dbReference type="STRING" id="3827.A0A1S2XW51"/>
<feature type="compositionally biased region" description="Low complexity" evidence="9">
    <location>
        <begin position="62"/>
        <end position="90"/>
    </location>
</feature>
<dbReference type="PANTHER" id="PTHR11910">
    <property type="entry name" value="ATP SYNTHASE DELTA CHAIN"/>
    <property type="match status" value="1"/>
</dbReference>
<evidence type="ECO:0000256" key="3">
    <source>
        <dbReference type="ARBA" id="ARBA00011648"/>
    </source>
</evidence>
<feature type="region of interest" description="Disordered" evidence="9">
    <location>
        <begin position="1"/>
        <end position="90"/>
    </location>
</feature>
<feature type="compositionally biased region" description="Low complexity" evidence="9">
    <location>
        <begin position="1"/>
        <end position="15"/>
    </location>
</feature>
<organism evidence="10 11">
    <name type="scientific">Cicer arietinum</name>
    <name type="common">Chickpea</name>
    <name type="synonym">Garbanzo</name>
    <dbReference type="NCBI Taxonomy" id="3827"/>
    <lineage>
        <taxon>Eukaryota</taxon>
        <taxon>Viridiplantae</taxon>
        <taxon>Streptophyta</taxon>
        <taxon>Embryophyta</taxon>
        <taxon>Tracheophyta</taxon>
        <taxon>Spermatophyta</taxon>
        <taxon>Magnoliopsida</taxon>
        <taxon>eudicotyledons</taxon>
        <taxon>Gunneridae</taxon>
        <taxon>Pentapetalae</taxon>
        <taxon>rosids</taxon>
        <taxon>fabids</taxon>
        <taxon>Fabales</taxon>
        <taxon>Fabaceae</taxon>
        <taxon>Papilionoideae</taxon>
        <taxon>50 kb inversion clade</taxon>
        <taxon>NPAAA clade</taxon>
        <taxon>Hologalegina</taxon>
        <taxon>IRL clade</taxon>
        <taxon>Cicereae</taxon>
        <taxon>Cicer</taxon>
    </lineage>
</organism>
<dbReference type="SUPFAM" id="SSF47928">
    <property type="entry name" value="N-terminal domain of the delta subunit of the F1F0-ATP synthase"/>
    <property type="match status" value="1"/>
</dbReference>
<reference evidence="10" key="1">
    <citation type="journal article" date="2013" name="Nat. Biotechnol.">
        <title>Draft genome sequence of chickpea (Cicer arietinum) provides a resource for trait improvement.</title>
        <authorList>
            <person name="Varshney R.K."/>
            <person name="Song C."/>
            <person name="Saxena R.K."/>
            <person name="Azam S."/>
            <person name="Yu S."/>
            <person name="Sharpe A.G."/>
            <person name="Cannon S."/>
            <person name="Baek J."/>
            <person name="Rosen B.D."/>
            <person name="Tar'an B."/>
            <person name="Millan T."/>
            <person name="Zhang X."/>
            <person name="Ramsay L.D."/>
            <person name="Iwata A."/>
            <person name="Wang Y."/>
            <person name="Nelson W."/>
            <person name="Farmer A.D."/>
            <person name="Gaur P.M."/>
            <person name="Soderlund C."/>
            <person name="Penmetsa R.V."/>
            <person name="Xu C."/>
            <person name="Bharti A.K."/>
            <person name="He W."/>
            <person name="Winter P."/>
            <person name="Zhao S."/>
            <person name="Hane J.K."/>
            <person name="Carrasquilla-Garcia N."/>
            <person name="Condie J.A."/>
            <person name="Upadhyaya H.D."/>
            <person name="Luo M.C."/>
            <person name="Thudi M."/>
            <person name="Gowda C.L."/>
            <person name="Singh N.P."/>
            <person name="Lichtenzveig J."/>
            <person name="Gali K.K."/>
            <person name="Rubio J."/>
            <person name="Nadarajan N."/>
            <person name="Dolezel J."/>
            <person name="Bansal K.C."/>
            <person name="Xu X."/>
            <person name="Edwards D."/>
            <person name="Zhang G."/>
            <person name="Kahl G."/>
            <person name="Gil J."/>
            <person name="Singh K.B."/>
            <person name="Datta S.K."/>
            <person name="Jackson S.A."/>
            <person name="Wang J."/>
            <person name="Cook D.R."/>
        </authorList>
    </citation>
    <scope>NUCLEOTIDE SEQUENCE [LARGE SCALE GENOMIC DNA]</scope>
    <source>
        <strain evidence="10">cv. CDC Frontier</strain>
    </source>
</reference>
<evidence type="ECO:0000313" key="11">
    <source>
        <dbReference type="RefSeq" id="XP_004494843.1"/>
    </source>
</evidence>
<dbReference type="PaxDb" id="3827-XP_004494843.1"/>
<comment type="subcellular location">
    <subcellularLocation>
        <location evidence="1">Membrane</location>
    </subcellularLocation>
</comment>
<keyword evidence="4" id="KW-0813">Transport</keyword>
<keyword evidence="10" id="KW-1185">Reference proteome</keyword>
<dbReference type="GeneID" id="101489929"/>
<dbReference type="GO" id="GO:0046933">
    <property type="term" value="F:proton-transporting ATP synthase activity, rotational mechanism"/>
    <property type="evidence" value="ECO:0007669"/>
    <property type="project" value="InterPro"/>
</dbReference>
<dbReference type="Gene3D" id="1.10.520.20">
    <property type="entry name" value="N-terminal domain of the delta subunit of the F1F0-ATP synthase"/>
    <property type="match status" value="1"/>
</dbReference>
<dbReference type="Proteomes" id="UP000087171">
    <property type="component" value="Chromosome Ca3"/>
</dbReference>
<evidence type="ECO:0000313" key="10">
    <source>
        <dbReference type="Proteomes" id="UP000087171"/>
    </source>
</evidence>